<dbReference type="EMBL" id="JAMYWD010000006">
    <property type="protein sequence ID" value="KAJ4968022.1"/>
    <property type="molecule type" value="Genomic_DNA"/>
</dbReference>
<feature type="region of interest" description="Disordered" evidence="1">
    <location>
        <begin position="179"/>
        <end position="227"/>
    </location>
</feature>
<organism evidence="2 3">
    <name type="scientific">Protea cynaroides</name>
    <dbReference type="NCBI Taxonomy" id="273540"/>
    <lineage>
        <taxon>Eukaryota</taxon>
        <taxon>Viridiplantae</taxon>
        <taxon>Streptophyta</taxon>
        <taxon>Embryophyta</taxon>
        <taxon>Tracheophyta</taxon>
        <taxon>Spermatophyta</taxon>
        <taxon>Magnoliopsida</taxon>
        <taxon>Proteales</taxon>
        <taxon>Proteaceae</taxon>
        <taxon>Protea</taxon>
    </lineage>
</organism>
<dbReference type="AlphaFoldDB" id="A0A9Q0QQC3"/>
<protein>
    <submittedName>
        <fullName evidence="2">Uncharacterized protein</fullName>
    </submittedName>
</protein>
<gene>
    <name evidence="2" type="ORF">NE237_014723</name>
</gene>
<proteinExistence type="predicted"/>
<comment type="caution">
    <text evidence="2">The sequence shown here is derived from an EMBL/GenBank/DDBJ whole genome shotgun (WGS) entry which is preliminary data.</text>
</comment>
<evidence type="ECO:0000256" key="1">
    <source>
        <dbReference type="SAM" id="MobiDB-lite"/>
    </source>
</evidence>
<dbReference type="Proteomes" id="UP001141806">
    <property type="component" value="Unassembled WGS sequence"/>
</dbReference>
<evidence type="ECO:0000313" key="2">
    <source>
        <dbReference type="EMBL" id="KAJ4968022.1"/>
    </source>
</evidence>
<feature type="compositionally biased region" description="Polar residues" evidence="1">
    <location>
        <begin position="215"/>
        <end position="227"/>
    </location>
</feature>
<accession>A0A9Q0QQC3</accession>
<name>A0A9Q0QQC3_9MAGN</name>
<sequence>MHQKASESIRKDFAQSPLSFETSSWYQSYKLNRTFLSDPSLMVTETNPSPTPSPMLDDGATHLEAPTTAPSLVITNITSLINATLSESILLYIVGISSSKKAWDVLKQCEEDLILYVLNGLPPSYCKFGSSVCIRAHTAELSLPELHTLLTWDELALANETSQDPHIAYVVARPGKPHLGHGSPSFRGQTSSGCSGHHSQRHQHSSHDSGLFPTPATSQAGMTNTRP</sequence>
<reference evidence="2" key="1">
    <citation type="journal article" date="2023" name="Plant J.">
        <title>The genome of the king protea, Protea cynaroides.</title>
        <authorList>
            <person name="Chang J."/>
            <person name="Duong T.A."/>
            <person name="Schoeman C."/>
            <person name="Ma X."/>
            <person name="Roodt D."/>
            <person name="Barker N."/>
            <person name="Li Z."/>
            <person name="Van de Peer Y."/>
            <person name="Mizrachi E."/>
        </authorList>
    </citation>
    <scope>NUCLEOTIDE SEQUENCE</scope>
    <source>
        <tissue evidence="2">Young leaves</tissue>
    </source>
</reference>
<evidence type="ECO:0000313" key="3">
    <source>
        <dbReference type="Proteomes" id="UP001141806"/>
    </source>
</evidence>
<keyword evidence="3" id="KW-1185">Reference proteome</keyword>